<dbReference type="STRING" id="766136.BHF68_01955"/>
<dbReference type="InterPro" id="IPR001544">
    <property type="entry name" value="Aminotrans_IV"/>
</dbReference>
<comment type="caution">
    <text evidence="6">The sequence shown here is derived from an EMBL/GenBank/DDBJ whole genome shotgun (WGS) entry which is preliminary data.</text>
</comment>
<comment type="similarity">
    <text evidence="2 4">Belongs to the class-IV pyridoxal-phosphate-dependent aminotransferase family.</text>
</comment>
<dbReference type="InterPro" id="IPR018300">
    <property type="entry name" value="Aminotrans_IV_CS"/>
</dbReference>
<evidence type="ECO:0000256" key="5">
    <source>
        <dbReference type="RuleBase" id="RU004516"/>
    </source>
</evidence>
<evidence type="ECO:0000256" key="1">
    <source>
        <dbReference type="ARBA" id="ARBA00001933"/>
    </source>
</evidence>
<dbReference type="PANTHER" id="PTHR42743">
    <property type="entry name" value="AMINO-ACID AMINOTRANSFERASE"/>
    <property type="match status" value="1"/>
</dbReference>
<dbReference type="GO" id="GO:0046394">
    <property type="term" value="P:carboxylic acid biosynthetic process"/>
    <property type="evidence" value="ECO:0007669"/>
    <property type="project" value="UniProtKB-ARBA"/>
</dbReference>
<dbReference type="PANTHER" id="PTHR42743:SF11">
    <property type="entry name" value="AMINODEOXYCHORISMATE LYASE"/>
    <property type="match status" value="1"/>
</dbReference>
<organism evidence="6 7">
    <name type="scientific">Desulfuribacillus alkaliarsenatis</name>
    <dbReference type="NCBI Taxonomy" id="766136"/>
    <lineage>
        <taxon>Bacteria</taxon>
        <taxon>Bacillati</taxon>
        <taxon>Bacillota</taxon>
        <taxon>Desulfuribacillia</taxon>
        <taxon>Desulfuribacillales</taxon>
        <taxon>Desulfuribacillaceae</taxon>
        <taxon>Desulfuribacillus</taxon>
    </lineage>
</organism>
<comment type="cofactor">
    <cofactor evidence="1 5">
        <name>pyridoxal 5'-phosphate</name>
        <dbReference type="ChEBI" id="CHEBI:597326"/>
    </cofactor>
</comment>
<dbReference type="SUPFAM" id="SSF56752">
    <property type="entry name" value="D-aminoacid aminotransferase-like PLP-dependent enzymes"/>
    <property type="match status" value="1"/>
</dbReference>
<evidence type="ECO:0000256" key="4">
    <source>
        <dbReference type="RuleBase" id="RU004106"/>
    </source>
</evidence>
<protein>
    <recommendedName>
        <fullName evidence="8">Aminotransferase class IV</fullName>
    </recommendedName>
</protein>
<dbReference type="RefSeq" id="WP_069641955.1">
    <property type="nucleotide sequence ID" value="NZ_MIJE01000001.1"/>
</dbReference>
<accession>A0A1E5G5M4</accession>
<keyword evidence="3 5" id="KW-0663">Pyridoxal phosphate</keyword>
<evidence type="ECO:0008006" key="8">
    <source>
        <dbReference type="Google" id="ProtNLM"/>
    </source>
</evidence>
<dbReference type="InterPro" id="IPR043132">
    <property type="entry name" value="BCAT-like_C"/>
</dbReference>
<dbReference type="Gene3D" id="3.20.10.10">
    <property type="entry name" value="D-amino Acid Aminotransferase, subunit A, domain 2"/>
    <property type="match status" value="1"/>
</dbReference>
<name>A0A1E5G5M4_9FIRM</name>
<dbReference type="GO" id="GO:0003824">
    <property type="term" value="F:catalytic activity"/>
    <property type="evidence" value="ECO:0007669"/>
    <property type="project" value="InterPro"/>
</dbReference>
<gene>
    <name evidence="6" type="ORF">BHF68_01955</name>
</gene>
<evidence type="ECO:0000256" key="2">
    <source>
        <dbReference type="ARBA" id="ARBA00009320"/>
    </source>
</evidence>
<dbReference type="AlphaFoldDB" id="A0A1E5G5M4"/>
<dbReference type="Gene3D" id="3.30.470.10">
    <property type="match status" value="1"/>
</dbReference>
<reference evidence="6 7" key="1">
    <citation type="submission" date="2016-09" db="EMBL/GenBank/DDBJ databases">
        <title>Draft genome sequence for the type strain of Desulfuribacillus alkaliarsenatis AHT28, an obligately anaerobic, sulfidogenic bacterium isolated from Russian soda lake sediments.</title>
        <authorList>
            <person name="Abin C.A."/>
            <person name="Hollibaugh J.T."/>
        </authorList>
    </citation>
    <scope>NUCLEOTIDE SEQUENCE [LARGE SCALE GENOMIC DNA]</scope>
    <source>
        <strain evidence="6 7">AHT28</strain>
    </source>
</reference>
<dbReference type="Proteomes" id="UP000094296">
    <property type="component" value="Unassembled WGS sequence"/>
</dbReference>
<dbReference type="PROSITE" id="PS00770">
    <property type="entry name" value="AA_TRANSFER_CLASS_4"/>
    <property type="match status" value="1"/>
</dbReference>
<dbReference type="EMBL" id="MIJE01000001">
    <property type="protein sequence ID" value="OEF98463.1"/>
    <property type="molecule type" value="Genomic_DNA"/>
</dbReference>
<dbReference type="Pfam" id="PF01063">
    <property type="entry name" value="Aminotran_4"/>
    <property type="match status" value="1"/>
</dbReference>
<evidence type="ECO:0000313" key="6">
    <source>
        <dbReference type="EMBL" id="OEF98463.1"/>
    </source>
</evidence>
<keyword evidence="7" id="KW-1185">Reference proteome</keyword>
<dbReference type="InterPro" id="IPR036038">
    <property type="entry name" value="Aminotransferase-like"/>
</dbReference>
<dbReference type="InterPro" id="IPR050571">
    <property type="entry name" value="Class-IV_PLP-Dep_Aminotrnsfr"/>
</dbReference>
<proteinExistence type="inferred from homology"/>
<dbReference type="InterPro" id="IPR043131">
    <property type="entry name" value="BCAT-like_N"/>
</dbReference>
<evidence type="ECO:0000256" key="3">
    <source>
        <dbReference type="ARBA" id="ARBA00022898"/>
    </source>
</evidence>
<evidence type="ECO:0000313" key="7">
    <source>
        <dbReference type="Proteomes" id="UP000094296"/>
    </source>
</evidence>
<sequence length="310" mass="35074">MKNKHDNAYVLINGAILDADAANISIFDGSIQYGFGLFETLRTYDGKFFGWEKHFQRLERSTKVMGISLTLTAEQILDYLQRLRDRYYESGISDDAVYRVTLTPGIIDNWSLAKDTNIIISRRPLAQPLERLQEHGVNTAVLKTQRLPSVTELRIKSTQFSDILFARNELHKLSELNGAPMFEGIMLNSAGYVVEGTITNIFIVIEQNNQLRLVTPSNREQPLLGVTRDCVIDLAKNLTIEVVEESVTLENISTSKEIFLTNSVHGILPVKGVWSQKEPIFQSYAQDWKLTKVLIGAYEALIKHEIALTK</sequence>